<keyword evidence="1" id="KW-0812">Transmembrane</keyword>
<keyword evidence="3" id="KW-1185">Reference proteome</keyword>
<organism evidence="2 3">
    <name type="scientific">Rhodocytophaga rosea</name>
    <dbReference type="NCBI Taxonomy" id="2704465"/>
    <lineage>
        <taxon>Bacteria</taxon>
        <taxon>Pseudomonadati</taxon>
        <taxon>Bacteroidota</taxon>
        <taxon>Cytophagia</taxon>
        <taxon>Cytophagales</taxon>
        <taxon>Rhodocytophagaceae</taxon>
        <taxon>Rhodocytophaga</taxon>
    </lineage>
</organism>
<gene>
    <name evidence="2" type="ORF">GXP67_20255</name>
</gene>
<keyword evidence="1" id="KW-1133">Transmembrane helix</keyword>
<dbReference type="KEGG" id="rhoz:GXP67_20255"/>
<dbReference type="Proteomes" id="UP000480178">
    <property type="component" value="Chromosome"/>
</dbReference>
<proteinExistence type="predicted"/>
<dbReference type="EMBL" id="CP048222">
    <property type="protein sequence ID" value="QHT68814.1"/>
    <property type="molecule type" value="Genomic_DNA"/>
</dbReference>
<protein>
    <recommendedName>
        <fullName evidence="4">Polysaccharide chain length determinant N-terminal domain-containing protein</fullName>
    </recommendedName>
</protein>
<sequence>MLELEKINIRSEKDDEIDLIELLTKAILFLKQYVGLLIIFTIIGILIGILLYTRTPFYYKSRMIVNSTALSNPEAINIINSWQVHITKNDYEILARKLNLSYETAYKIKNFKANETVPAENKRFLPPEAEDGSFTIEASVSDVQVLDSLEMAIINFLEDNKYIKIRSALKKANLQRLKIKIDNEIASLDSLKHSLNNILNNNRYPSGAFLTNPAEVNVKIIELYERSLNIETSIKLVDDVQVVESFTKSNTPDGPDLIKFPAIGGAIGLFLAFVIVFVLYLRNKIRTIS</sequence>
<evidence type="ECO:0008006" key="4">
    <source>
        <dbReference type="Google" id="ProtNLM"/>
    </source>
</evidence>
<accession>A0A6C0GLX9</accession>
<feature type="transmembrane region" description="Helical" evidence="1">
    <location>
        <begin position="260"/>
        <end position="281"/>
    </location>
</feature>
<reference evidence="2 3" key="1">
    <citation type="submission" date="2020-01" db="EMBL/GenBank/DDBJ databases">
        <authorList>
            <person name="Kim M.K."/>
        </authorList>
    </citation>
    <scope>NUCLEOTIDE SEQUENCE [LARGE SCALE GENOMIC DNA]</scope>
    <source>
        <strain evidence="2 3">172606-1</strain>
    </source>
</reference>
<dbReference type="AlphaFoldDB" id="A0A6C0GLX9"/>
<name>A0A6C0GLX9_9BACT</name>
<evidence type="ECO:0000313" key="3">
    <source>
        <dbReference type="Proteomes" id="UP000480178"/>
    </source>
</evidence>
<feature type="transmembrane region" description="Helical" evidence="1">
    <location>
        <begin position="33"/>
        <end position="52"/>
    </location>
</feature>
<evidence type="ECO:0000256" key="1">
    <source>
        <dbReference type="SAM" id="Phobius"/>
    </source>
</evidence>
<evidence type="ECO:0000313" key="2">
    <source>
        <dbReference type="EMBL" id="QHT68814.1"/>
    </source>
</evidence>
<keyword evidence="1" id="KW-0472">Membrane</keyword>
<dbReference type="RefSeq" id="WP_162444817.1">
    <property type="nucleotide sequence ID" value="NZ_CP048222.1"/>
</dbReference>